<evidence type="ECO:0000313" key="2">
    <source>
        <dbReference type="EMBL" id="EPP38902.1"/>
    </source>
</evidence>
<accession>A0ABN0MTW7</accession>
<name>A0ABN0MTW7_9CHLA</name>
<dbReference type="EMBL" id="ATND01000001">
    <property type="protein sequence ID" value="EPP38902.1"/>
    <property type="molecule type" value="Genomic_DNA"/>
</dbReference>
<feature type="transmembrane region" description="Helical" evidence="1">
    <location>
        <begin position="51"/>
        <end position="74"/>
    </location>
</feature>
<comment type="caution">
    <text evidence="2">The sequence shown here is derived from an EMBL/GenBank/DDBJ whole genome shotgun (WGS) entry which is preliminary data.</text>
</comment>
<keyword evidence="3" id="KW-1185">Reference proteome</keyword>
<keyword evidence="1" id="KW-1133">Transmembrane helix</keyword>
<organism evidence="2 3">
    <name type="scientific">Chlamydia avium</name>
    <dbReference type="NCBI Taxonomy" id="1457141"/>
    <lineage>
        <taxon>Bacteria</taxon>
        <taxon>Pseudomonadati</taxon>
        <taxon>Chlamydiota</taxon>
        <taxon>Chlamydiia</taxon>
        <taxon>Chlamydiales</taxon>
        <taxon>Chlamydiaceae</taxon>
        <taxon>Chlamydia/Chlamydophila group</taxon>
        <taxon>Chlamydia</taxon>
    </lineage>
</organism>
<reference evidence="2" key="1">
    <citation type="submission" date="2013-04" db="EMBL/GenBank/DDBJ databases">
        <title>Genome sequence of Chlamydia psittaci 10_881_SC42.</title>
        <authorList>
            <person name="Huot-Creasy H."/>
            <person name="McCracken C.L."/>
            <person name="Humphries M."/>
            <person name="Sachse K."/>
            <person name="Laroucau K."/>
            <person name="Bavoil P."/>
            <person name="Myers G.S."/>
        </authorList>
    </citation>
    <scope>NUCLEOTIDE SEQUENCE [LARGE SCALE GENOMIC DNA]</scope>
    <source>
        <strain evidence="2">10_881_SC42</strain>
    </source>
</reference>
<proteinExistence type="predicted"/>
<dbReference type="Proteomes" id="UP000014821">
    <property type="component" value="Unassembled WGS sequence"/>
</dbReference>
<gene>
    <name evidence="2" type="ORF">CP10881SC42_0430</name>
</gene>
<keyword evidence="1" id="KW-0472">Membrane</keyword>
<sequence>MPRMSNIEFDLWVERTIPQKLNYIFPRDDDGIWPIKVDIDLREYYAFQTSLLAIIPVVGSAIGLAKLFSVWAAYSKEDSWKSVVYYTTLGILELLGLGIFVFILKICYLCIKIIQENIQKFYRSFLISFYREKEVIRG</sequence>
<dbReference type="RefSeq" id="WP_020355898.1">
    <property type="nucleotide sequence ID" value="NZ_KE360587.1"/>
</dbReference>
<protein>
    <submittedName>
        <fullName evidence="2">Uncharacterized protein</fullName>
    </submittedName>
</protein>
<keyword evidence="1" id="KW-0812">Transmembrane</keyword>
<evidence type="ECO:0000256" key="1">
    <source>
        <dbReference type="SAM" id="Phobius"/>
    </source>
</evidence>
<evidence type="ECO:0000313" key="3">
    <source>
        <dbReference type="Proteomes" id="UP000014821"/>
    </source>
</evidence>